<feature type="non-terminal residue" evidence="2">
    <location>
        <position position="1"/>
    </location>
</feature>
<evidence type="ECO:0000313" key="2">
    <source>
        <dbReference type="EMBL" id="GIQ91925.1"/>
    </source>
</evidence>
<protein>
    <submittedName>
        <fullName evidence="2">Sec1-like protein</fullName>
    </submittedName>
</protein>
<dbReference type="SUPFAM" id="SSF56815">
    <property type="entry name" value="Sec1/munc18-like (SM) proteins"/>
    <property type="match status" value="1"/>
</dbReference>
<dbReference type="Proteomes" id="UP000265618">
    <property type="component" value="Unassembled WGS sequence"/>
</dbReference>
<dbReference type="InterPro" id="IPR043154">
    <property type="entry name" value="Sec-1-like_dom1"/>
</dbReference>
<dbReference type="GO" id="GO:0016192">
    <property type="term" value="P:vesicle-mediated transport"/>
    <property type="evidence" value="ECO:0007669"/>
    <property type="project" value="InterPro"/>
</dbReference>
<sequence length="129" mass="14711">FIKEVLQGVPSKEGVPEGWKILLVDDVTLQIVTSLMKASELMRYKISLVENVKNARRPYRKFEAIYFVTPTLESLTHMARDFSFFPAHDDQPMSPIPSPEEAKALMKGGCCKPKVHPYKYKRCTLYSSA</sequence>
<reference evidence="2 3" key="1">
    <citation type="journal article" date="2018" name="PLoS ONE">
        <title>The draft genome of Kipferlia bialata reveals reductive genome evolution in fornicate parasites.</title>
        <authorList>
            <person name="Tanifuji G."/>
            <person name="Takabayashi S."/>
            <person name="Kume K."/>
            <person name="Takagi M."/>
            <person name="Nakayama T."/>
            <person name="Kamikawa R."/>
            <person name="Inagaki Y."/>
            <person name="Hashimoto T."/>
        </authorList>
    </citation>
    <scope>NUCLEOTIDE SEQUENCE [LARGE SCALE GENOMIC DNA]</scope>
    <source>
        <strain evidence="2">NY0173</strain>
    </source>
</reference>
<dbReference type="InterPro" id="IPR036045">
    <property type="entry name" value="Sec1-like_sf"/>
</dbReference>
<proteinExistence type="inferred from homology"/>
<dbReference type="EMBL" id="BDIP01008597">
    <property type="protein sequence ID" value="GIQ91925.1"/>
    <property type="molecule type" value="Genomic_DNA"/>
</dbReference>
<dbReference type="InterPro" id="IPR001619">
    <property type="entry name" value="Sec1-like"/>
</dbReference>
<dbReference type="Pfam" id="PF00995">
    <property type="entry name" value="Sec1"/>
    <property type="match status" value="1"/>
</dbReference>
<comment type="similarity">
    <text evidence="1">Belongs to the STXBP/unc-18/SEC1 family.</text>
</comment>
<dbReference type="AlphaFoldDB" id="A0A9K3DBG6"/>
<keyword evidence="3" id="KW-1185">Reference proteome</keyword>
<comment type="caution">
    <text evidence="2">The sequence shown here is derived from an EMBL/GenBank/DDBJ whole genome shotgun (WGS) entry which is preliminary data.</text>
</comment>
<evidence type="ECO:0000256" key="1">
    <source>
        <dbReference type="ARBA" id="ARBA00009884"/>
    </source>
</evidence>
<accession>A0A9K3DBG6</accession>
<dbReference type="Gene3D" id="3.40.50.2060">
    <property type="match status" value="1"/>
</dbReference>
<gene>
    <name evidence="2" type="ORF">KIPB_015400</name>
</gene>
<dbReference type="OrthoDB" id="2228at2759"/>
<evidence type="ECO:0000313" key="3">
    <source>
        <dbReference type="Proteomes" id="UP000265618"/>
    </source>
</evidence>
<name>A0A9K3DBG6_9EUKA</name>
<feature type="non-terminal residue" evidence="2">
    <location>
        <position position="129"/>
    </location>
</feature>
<organism evidence="2 3">
    <name type="scientific">Kipferlia bialata</name>
    <dbReference type="NCBI Taxonomy" id="797122"/>
    <lineage>
        <taxon>Eukaryota</taxon>
        <taxon>Metamonada</taxon>
        <taxon>Carpediemonas-like organisms</taxon>
        <taxon>Kipferlia</taxon>
    </lineage>
</organism>